<keyword evidence="2" id="KW-1185">Reference proteome</keyword>
<accession>A0A8J3ISA7</accession>
<evidence type="ECO:0000313" key="1">
    <source>
        <dbReference type="EMBL" id="GHP01130.1"/>
    </source>
</evidence>
<reference evidence="1" key="1">
    <citation type="submission" date="2020-10" db="EMBL/GenBank/DDBJ databases">
        <title>Taxonomic study of unclassified bacteria belonging to the class Ktedonobacteria.</title>
        <authorList>
            <person name="Yabe S."/>
            <person name="Wang C.M."/>
            <person name="Zheng Y."/>
            <person name="Sakai Y."/>
            <person name="Cavaletti L."/>
            <person name="Monciardini P."/>
            <person name="Donadio S."/>
        </authorList>
    </citation>
    <scope>NUCLEOTIDE SEQUENCE</scope>
    <source>
        <strain evidence="1">ID150040</strain>
    </source>
</reference>
<name>A0A8J3ISA7_9CHLR</name>
<dbReference type="AlphaFoldDB" id="A0A8J3ISA7"/>
<sequence length="94" mass="10890">MTTPFDMYPLFAPLPGPFIEHLVHYMLQQHEPLSIPEAIDRALLELREKRWVSYQFMNPFVRMCLKGGVKGSIESFSTAWFLNNLSINSPFRGS</sequence>
<proteinExistence type="predicted"/>
<comment type="caution">
    <text evidence="1">The sequence shown here is derived from an EMBL/GenBank/DDBJ whole genome shotgun (WGS) entry which is preliminary data.</text>
</comment>
<protein>
    <submittedName>
        <fullName evidence="1">Uncharacterized protein</fullName>
    </submittedName>
</protein>
<dbReference type="Proteomes" id="UP000597444">
    <property type="component" value="Unassembled WGS sequence"/>
</dbReference>
<gene>
    <name evidence="1" type="ORF">KSF_111770</name>
</gene>
<organism evidence="1 2">
    <name type="scientific">Reticulibacter mediterranei</name>
    <dbReference type="NCBI Taxonomy" id="2778369"/>
    <lineage>
        <taxon>Bacteria</taxon>
        <taxon>Bacillati</taxon>
        <taxon>Chloroflexota</taxon>
        <taxon>Ktedonobacteria</taxon>
        <taxon>Ktedonobacterales</taxon>
        <taxon>Reticulibacteraceae</taxon>
        <taxon>Reticulibacter</taxon>
    </lineage>
</organism>
<dbReference type="EMBL" id="BNJK01000004">
    <property type="protein sequence ID" value="GHP01130.1"/>
    <property type="molecule type" value="Genomic_DNA"/>
</dbReference>
<evidence type="ECO:0000313" key="2">
    <source>
        <dbReference type="Proteomes" id="UP000597444"/>
    </source>
</evidence>